<feature type="transmembrane region" description="Helical" evidence="2">
    <location>
        <begin position="6"/>
        <end position="29"/>
    </location>
</feature>
<evidence type="ECO:0000256" key="1">
    <source>
        <dbReference type="SAM" id="MobiDB-lite"/>
    </source>
</evidence>
<evidence type="ECO:0000256" key="2">
    <source>
        <dbReference type="SAM" id="Phobius"/>
    </source>
</evidence>
<proteinExistence type="predicted"/>
<evidence type="ECO:0000313" key="4">
    <source>
        <dbReference type="Proteomes" id="UP000274545"/>
    </source>
</evidence>
<dbReference type="Proteomes" id="UP000274545">
    <property type="component" value="Unassembled WGS sequence"/>
</dbReference>
<keyword evidence="2" id="KW-1133">Transmembrane helix</keyword>
<organism evidence="3 4">
    <name type="scientific">Spiroplasma poulsonii</name>
    <dbReference type="NCBI Taxonomy" id="2138"/>
    <lineage>
        <taxon>Bacteria</taxon>
        <taxon>Bacillati</taxon>
        <taxon>Mycoplasmatota</taxon>
        <taxon>Mollicutes</taxon>
        <taxon>Entomoplasmatales</taxon>
        <taxon>Spiroplasmataceae</taxon>
        <taxon>Spiroplasma</taxon>
    </lineage>
</organism>
<feature type="compositionally biased region" description="Acidic residues" evidence="1">
    <location>
        <begin position="439"/>
        <end position="458"/>
    </location>
</feature>
<feature type="transmembrane region" description="Helical" evidence="2">
    <location>
        <begin position="73"/>
        <end position="93"/>
    </location>
</feature>
<name>A0A433ES10_9MOLU</name>
<dbReference type="AlphaFoldDB" id="A0A433ES10"/>
<sequence length="458" mass="50547">MKKLRGASLIFLKIGGLFSALFFGLLIIFKAKMSTSSTSHLLYEAAQMLLEDIALVVLQFSDQTMYIKVLANPTLVGGILIGISSFLVLMYLIPNYLTKNGGYKGFGVFFALILGLLTCFFLILAVVFGVQTPDGKTGLSVFKLGLKINPSFALLFIGPVFTLLGGILTTTYYRKARQAKPLTKDQQNRLSAIDLTTGKIGAKGLTPQKEMVNQAELSAREDASPRATNKNLAATDLKTKMALLKEKMARNAMLNEQGEAHLAEPTAEYDNSRWKDNSKTPDEKAPIRVGAEGQYLRTIEEGVGVVDESPTGVMIEQEGNFVKKGDIIKHHDYFAPVFSETTSSAPQQKGTGPGSIIIPKSKQHMPLDTRELEERIGSVPRISGKQRVNPNARVDNSYDGKVFLGDIDKIWTAGKKYREDITKQSEKAKPKSYVNPTDNFDDYVNDNNDNTEEHDDHH</sequence>
<feature type="region of interest" description="Disordered" evidence="1">
    <location>
        <begin position="259"/>
        <end position="285"/>
    </location>
</feature>
<comment type="caution">
    <text evidence="3">The sequence shown here is derived from an EMBL/GenBank/DDBJ whole genome shotgun (WGS) entry which is preliminary data.</text>
</comment>
<protein>
    <submittedName>
        <fullName evidence="3">MFS transporter</fullName>
    </submittedName>
</protein>
<feature type="compositionally biased region" description="Polar residues" evidence="1">
    <location>
        <begin position="341"/>
        <end position="350"/>
    </location>
</feature>
<gene>
    <name evidence="3" type="ORF">D6D54_02620</name>
</gene>
<feature type="transmembrane region" description="Helical" evidence="2">
    <location>
        <begin position="105"/>
        <end position="131"/>
    </location>
</feature>
<keyword evidence="2" id="KW-0472">Membrane</keyword>
<accession>A0A433ES10</accession>
<reference evidence="3 4" key="1">
    <citation type="journal article" date="2019" name="Genome Biol. Evol.">
        <title>Toxin and genome evolution in a Drosophila defensive symbiosis.</title>
        <authorList>
            <person name="Ballinger M.J."/>
            <person name="Gawryluk R.M."/>
            <person name="Perlman S.J."/>
        </authorList>
    </citation>
    <scope>NUCLEOTIDE SEQUENCE [LARGE SCALE GENOMIC DNA]</scope>
    <source>
        <strain evidence="4">sNeo</strain>
    </source>
</reference>
<feature type="region of interest" description="Disordered" evidence="1">
    <location>
        <begin position="420"/>
        <end position="458"/>
    </location>
</feature>
<evidence type="ECO:0000313" key="3">
    <source>
        <dbReference type="EMBL" id="RUP77479.1"/>
    </source>
</evidence>
<feature type="region of interest" description="Disordered" evidence="1">
    <location>
        <begin position="341"/>
        <end position="360"/>
    </location>
</feature>
<feature type="compositionally biased region" description="Basic and acidic residues" evidence="1">
    <location>
        <begin position="420"/>
        <end position="429"/>
    </location>
</feature>
<feature type="compositionally biased region" description="Basic and acidic residues" evidence="1">
    <location>
        <begin position="270"/>
        <end position="285"/>
    </location>
</feature>
<feature type="transmembrane region" description="Helical" evidence="2">
    <location>
        <begin position="151"/>
        <end position="173"/>
    </location>
</feature>
<dbReference type="EMBL" id="RAHC01000002">
    <property type="protein sequence ID" value="RUP77479.1"/>
    <property type="molecule type" value="Genomic_DNA"/>
</dbReference>
<keyword evidence="2" id="KW-0812">Transmembrane</keyword>
<dbReference type="RefSeq" id="WP_127092643.1">
    <property type="nucleotide sequence ID" value="NZ_RAHC01000002.1"/>
</dbReference>